<gene>
    <name evidence="1" type="ORF">KIN20_026465</name>
</gene>
<protein>
    <recommendedName>
        <fullName evidence="3">N-acetyltransferase domain-containing protein</fullName>
    </recommendedName>
</protein>
<evidence type="ECO:0000313" key="2">
    <source>
        <dbReference type="Proteomes" id="UP001196413"/>
    </source>
</evidence>
<dbReference type="InterPro" id="IPR016181">
    <property type="entry name" value="Acyl_CoA_acyltransferase"/>
</dbReference>
<evidence type="ECO:0000313" key="1">
    <source>
        <dbReference type="EMBL" id="KAJ1365966.1"/>
    </source>
</evidence>
<dbReference type="PANTHER" id="PTHR20905:SF30">
    <property type="entry name" value="N-ACETYLTRANSFERASE DOMAIN-CONTAINING PROTEIN"/>
    <property type="match status" value="1"/>
</dbReference>
<dbReference type="EMBL" id="JAHQIW010005419">
    <property type="protein sequence ID" value="KAJ1365966.1"/>
    <property type="molecule type" value="Genomic_DNA"/>
</dbReference>
<feature type="non-terminal residue" evidence="1">
    <location>
        <position position="119"/>
    </location>
</feature>
<dbReference type="SUPFAM" id="SSF55729">
    <property type="entry name" value="Acyl-CoA N-acyltransferases (Nat)"/>
    <property type="match status" value="1"/>
</dbReference>
<proteinExistence type="predicted"/>
<keyword evidence="2" id="KW-1185">Reference proteome</keyword>
<organism evidence="1 2">
    <name type="scientific">Parelaphostrongylus tenuis</name>
    <name type="common">Meningeal worm</name>
    <dbReference type="NCBI Taxonomy" id="148309"/>
    <lineage>
        <taxon>Eukaryota</taxon>
        <taxon>Metazoa</taxon>
        <taxon>Ecdysozoa</taxon>
        <taxon>Nematoda</taxon>
        <taxon>Chromadorea</taxon>
        <taxon>Rhabditida</taxon>
        <taxon>Rhabditina</taxon>
        <taxon>Rhabditomorpha</taxon>
        <taxon>Strongyloidea</taxon>
        <taxon>Metastrongylidae</taxon>
        <taxon>Parelaphostrongylus</taxon>
    </lineage>
</organism>
<accession>A0AAD5QY37</accession>
<name>A0AAD5QY37_PARTN</name>
<dbReference type="GO" id="GO:0008080">
    <property type="term" value="F:N-acetyltransferase activity"/>
    <property type="evidence" value="ECO:0007669"/>
    <property type="project" value="TreeGrafter"/>
</dbReference>
<reference evidence="1" key="1">
    <citation type="submission" date="2021-06" db="EMBL/GenBank/DDBJ databases">
        <title>Parelaphostrongylus tenuis whole genome reference sequence.</title>
        <authorList>
            <person name="Garwood T.J."/>
            <person name="Larsen P.A."/>
            <person name="Fountain-Jones N.M."/>
            <person name="Garbe J.R."/>
            <person name="Macchietto M.G."/>
            <person name="Kania S.A."/>
            <person name="Gerhold R.W."/>
            <person name="Richards J.E."/>
            <person name="Wolf T.M."/>
        </authorList>
    </citation>
    <scope>NUCLEOTIDE SEQUENCE</scope>
    <source>
        <strain evidence="1">MNPRO001-30</strain>
        <tissue evidence="1">Meninges</tissue>
    </source>
</reference>
<comment type="caution">
    <text evidence="1">The sequence shown here is derived from an EMBL/GenBank/DDBJ whole genome shotgun (WGS) entry which is preliminary data.</text>
</comment>
<sequence>RILTKLANAFFDLVPMNVQRVLKNEISSVAKPFRRQGIASKMNDFSLTREKLQQYRIDGITAEATSIANQALLAKRGYKNLKEIWLRDMKGSRGQQLLETDDGTEKVVLMWKPIEEMGL</sequence>
<dbReference type="Proteomes" id="UP001196413">
    <property type="component" value="Unassembled WGS sequence"/>
</dbReference>
<dbReference type="AlphaFoldDB" id="A0AAD5QY37"/>
<dbReference type="PANTHER" id="PTHR20905">
    <property type="entry name" value="N-ACETYLTRANSFERASE-RELATED"/>
    <property type="match status" value="1"/>
</dbReference>
<evidence type="ECO:0008006" key="3">
    <source>
        <dbReference type="Google" id="ProtNLM"/>
    </source>
</evidence>
<dbReference type="Gene3D" id="3.40.630.30">
    <property type="match status" value="1"/>
</dbReference>